<name>B7S3R0_PHATC</name>
<protein>
    <submittedName>
        <fullName evidence="1">Uncharacterized protein</fullName>
    </submittedName>
</protein>
<reference evidence="1 2" key="1">
    <citation type="journal article" date="2008" name="Nature">
        <title>The Phaeodactylum genome reveals the evolutionary history of diatom genomes.</title>
        <authorList>
            <person name="Bowler C."/>
            <person name="Allen A.E."/>
            <person name="Badger J.H."/>
            <person name="Grimwood J."/>
            <person name="Jabbari K."/>
            <person name="Kuo A."/>
            <person name="Maheswari U."/>
            <person name="Martens C."/>
            <person name="Maumus F."/>
            <person name="Otillar R.P."/>
            <person name="Rayko E."/>
            <person name="Salamov A."/>
            <person name="Vandepoele K."/>
            <person name="Beszteri B."/>
            <person name="Gruber A."/>
            <person name="Heijde M."/>
            <person name="Katinka M."/>
            <person name="Mock T."/>
            <person name="Valentin K."/>
            <person name="Verret F."/>
            <person name="Berges J.A."/>
            <person name="Brownlee C."/>
            <person name="Cadoret J.P."/>
            <person name="Chiovitti A."/>
            <person name="Choi C.J."/>
            <person name="Coesel S."/>
            <person name="De Martino A."/>
            <person name="Detter J.C."/>
            <person name="Durkin C."/>
            <person name="Falciatore A."/>
            <person name="Fournet J."/>
            <person name="Haruta M."/>
            <person name="Huysman M.J."/>
            <person name="Jenkins B.D."/>
            <person name="Jiroutova K."/>
            <person name="Jorgensen R.E."/>
            <person name="Joubert Y."/>
            <person name="Kaplan A."/>
            <person name="Kroger N."/>
            <person name="Kroth P.G."/>
            <person name="La Roche J."/>
            <person name="Lindquist E."/>
            <person name="Lommer M."/>
            <person name="Martin-Jezequel V."/>
            <person name="Lopez P.J."/>
            <person name="Lucas S."/>
            <person name="Mangogna M."/>
            <person name="McGinnis K."/>
            <person name="Medlin L.K."/>
            <person name="Montsant A."/>
            <person name="Oudot-Le Secq M.P."/>
            <person name="Napoli C."/>
            <person name="Obornik M."/>
            <person name="Parker M.S."/>
            <person name="Petit J.L."/>
            <person name="Porcel B.M."/>
            <person name="Poulsen N."/>
            <person name="Robison M."/>
            <person name="Rychlewski L."/>
            <person name="Rynearson T.A."/>
            <person name="Schmutz J."/>
            <person name="Shapiro H."/>
            <person name="Siaut M."/>
            <person name="Stanley M."/>
            <person name="Sussman M.R."/>
            <person name="Taylor A.R."/>
            <person name="Vardi A."/>
            <person name="von Dassow P."/>
            <person name="Vyverman W."/>
            <person name="Willis A."/>
            <person name="Wyrwicz L.S."/>
            <person name="Rokhsar D.S."/>
            <person name="Weissenbach J."/>
            <person name="Armbrust E.V."/>
            <person name="Green B.R."/>
            <person name="Van de Peer Y."/>
            <person name="Grigoriev I.V."/>
        </authorList>
    </citation>
    <scope>NUCLEOTIDE SEQUENCE [LARGE SCALE GENOMIC DNA]</scope>
    <source>
        <strain evidence="1 2">CCAP 1055/1</strain>
    </source>
</reference>
<dbReference type="InParanoid" id="B7S3R0"/>
<dbReference type="EMBL" id="DS999266">
    <property type="protein sequence ID" value="EEC42814.1"/>
    <property type="molecule type" value="Genomic_DNA"/>
</dbReference>
<dbReference type="GeneID" id="7204833"/>
<evidence type="ECO:0000313" key="2">
    <source>
        <dbReference type="Proteomes" id="UP000000759"/>
    </source>
</evidence>
<proteinExistence type="predicted"/>
<keyword evidence="2" id="KW-1185">Reference proteome</keyword>
<sequence>MWTFCLENHQGRAPHSLAGKSHYAKTKASLEKVDGQMYLTALLRGVQIGRLGKRAFRTGSGRYQPIRLNSEYAVHLDDVLRDICFFLREFPYSFPLSLNLNVAKMLYNTRGASRHIHKPKGELPDFAKLHSPETARGKVIVLAKPPKNIGAGMTRTKVKRRTATAAGRSFDEGAYDADDADDRDYQPKGTTLKGVGTEMHEILPGVVQGGRNQYTQTAQEAMLWETTSPSVSPGTTKPGPLSLKRVKDLSALVVRNKF</sequence>
<dbReference type="KEGG" id="pti:PHATRDRAFT_bd1197"/>
<dbReference type="AlphaFoldDB" id="B7S3R0"/>
<evidence type="ECO:0000313" key="1">
    <source>
        <dbReference type="EMBL" id="EEC42814.1"/>
    </source>
</evidence>
<dbReference type="Proteomes" id="UP000000759">
    <property type="component" value="Unassembled WGS sequence"/>
</dbReference>
<dbReference type="OrthoDB" id="269822at2759"/>
<dbReference type="RefSeq" id="XP_002176200.1">
    <property type="nucleotide sequence ID" value="XM_002176164.1"/>
</dbReference>
<dbReference type="PaxDb" id="2850-Phatrdraft1197"/>
<organism evidence="1 2">
    <name type="scientific">Phaeodactylum tricornutum (strain CCAP 1055/1)</name>
    <dbReference type="NCBI Taxonomy" id="556484"/>
    <lineage>
        <taxon>Eukaryota</taxon>
        <taxon>Sar</taxon>
        <taxon>Stramenopiles</taxon>
        <taxon>Ochrophyta</taxon>
        <taxon>Bacillariophyta</taxon>
        <taxon>Bacillariophyceae</taxon>
        <taxon>Bacillariophycidae</taxon>
        <taxon>Naviculales</taxon>
        <taxon>Phaeodactylaceae</taxon>
        <taxon>Phaeodactylum</taxon>
    </lineage>
</organism>
<gene>
    <name evidence="1" type="ORF">PHATRDRAFT_bd1197</name>
</gene>
<accession>B7S3R0</accession>
<dbReference type="HOGENOM" id="CLU_1079531_0_0_1"/>
<reference evidence="2" key="2">
    <citation type="submission" date="2008-08" db="EMBL/GenBank/DDBJ databases">
        <authorList>
            <consortium name="Diatom Consortium"/>
            <person name="Grigoriev I."/>
            <person name="Grimwood J."/>
            <person name="Kuo A."/>
            <person name="Otillar R.P."/>
            <person name="Salamov A."/>
            <person name="Detter J.C."/>
            <person name="Lindquist E."/>
            <person name="Shapiro H."/>
            <person name="Lucas S."/>
            <person name="Glavina del Rio T."/>
            <person name="Pitluck S."/>
            <person name="Rokhsar D."/>
            <person name="Bowler C."/>
        </authorList>
    </citation>
    <scope>GENOME REANNOTATION</scope>
    <source>
        <strain evidence="2">CCAP 1055/1</strain>
    </source>
</reference>